<evidence type="ECO:0000313" key="2">
    <source>
        <dbReference type="EMBL" id="NOU78475.1"/>
    </source>
</evidence>
<name>A0ABX1YBZ0_9BACL</name>
<dbReference type="RefSeq" id="WP_171716555.1">
    <property type="nucleotide sequence ID" value="NZ_WHOB01000019.1"/>
</dbReference>
<dbReference type="Proteomes" id="UP000596857">
    <property type="component" value="Unassembled WGS sequence"/>
</dbReference>
<organism evidence="2 3">
    <name type="scientific">Paenibacillus phytohabitans</name>
    <dbReference type="NCBI Taxonomy" id="2654978"/>
    <lineage>
        <taxon>Bacteria</taxon>
        <taxon>Bacillati</taxon>
        <taxon>Bacillota</taxon>
        <taxon>Bacilli</taxon>
        <taxon>Bacillales</taxon>
        <taxon>Paenibacillaceae</taxon>
        <taxon>Paenibacillus</taxon>
    </lineage>
</organism>
<evidence type="ECO:0000256" key="1">
    <source>
        <dbReference type="SAM" id="Phobius"/>
    </source>
</evidence>
<keyword evidence="1" id="KW-0472">Membrane</keyword>
<sequence length="152" mass="17249">MHKKMILTIKGVMQVLVVIVIHLGMIYFLEMKTEEWEGVGKQEIFITYCCPLILLSVTCAMALKTKKIMCNLIWLAVSLIPSIALLLKLKEEAVAAEQTEPVFIEIHFSQGYVELMMLFPFLYSVIQILFLMAMLIMIVSVSKENTGDAEDT</sequence>
<keyword evidence="1" id="KW-1133">Transmembrane helix</keyword>
<feature type="transmembrane region" description="Helical" evidence="1">
    <location>
        <begin position="121"/>
        <end position="141"/>
    </location>
</feature>
<dbReference type="EMBL" id="WHOB01000019">
    <property type="protein sequence ID" value="NOU78475.1"/>
    <property type="molecule type" value="Genomic_DNA"/>
</dbReference>
<feature type="transmembrane region" description="Helical" evidence="1">
    <location>
        <begin position="44"/>
        <end position="63"/>
    </location>
</feature>
<gene>
    <name evidence="2" type="ORF">GC101_06225</name>
</gene>
<feature type="transmembrane region" description="Helical" evidence="1">
    <location>
        <begin position="12"/>
        <end position="29"/>
    </location>
</feature>
<keyword evidence="1" id="KW-0812">Transmembrane</keyword>
<keyword evidence="3" id="KW-1185">Reference proteome</keyword>
<comment type="caution">
    <text evidence="2">The sequence shown here is derived from an EMBL/GenBank/DDBJ whole genome shotgun (WGS) entry which is preliminary data.</text>
</comment>
<reference evidence="2 3" key="1">
    <citation type="submission" date="2019-10" db="EMBL/GenBank/DDBJ databases">
        <title>Description of Paenibacillus terricola sp. nov.</title>
        <authorList>
            <person name="Carlier A."/>
            <person name="Qi S."/>
        </authorList>
    </citation>
    <scope>NUCLEOTIDE SEQUENCE [LARGE SCALE GENOMIC DNA]</scope>
    <source>
        <strain evidence="2 3">LMG 31459</strain>
    </source>
</reference>
<protein>
    <submittedName>
        <fullName evidence="2">Uncharacterized protein</fullName>
    </submittedName>
</protein>
<feature type="transmembrane region" description="Helical" evidence="1">
    <location>
        <begin position="70"/>
        <end position="87"/>
    </location>
</feature>
<evidence type="ECO:0000313" key="3">
    <source>
        <dbReference type="Proteomes" id="UP000596857"/>
    </source>
</evidence>
<accession>A0ABX1YBZ0</accession>
<proteinExistence type="predicted"/>